<dbReference type="Pfam" id="PF01420">
    <property type="entry name" value="Methylase_S"/>
    <property type="match status" value="2"/>
</dbReference>
<dbReference type="GO" id="GO:0003677">
    <property type="term" value="F:DNA binding"/>
    <property type="evidence" value="ECO:0007669"/>
    <property type="project" value="UniProtKB-KW"/>
</dbReference>
<name>A0A1G5VGJ2_9EURY</name>
<dbReference type="InterPro" id="IPR000055">
    <property type="entry name" value="Restrct_endonuc_typeI_TRD"/>
</dbReference>
<evidence type="ECO:0000259" key="4">
    <source>
        <dbReference type="Pfam" id="PF01420"/>
    </source>
</evidence>
<feature type="domain" description="Type I restriction modification DNA specificity" evidence="4">
    <location>
        <begin position="18"/>
        <end position="189"/>
    </location>
</feature>
<gene>
    <name evidence="5" type="ORF">SAMN02910315_00589</name>
</gene>
<dbReference type="Gene3D" id="3.90.220.20">
    <property type="entry name" value="DNA methylase specificity domains"/>
    <property type="match status" value="2"/>
</dbReference>
<keyword evidence="2" id="KW-0680">Restriction system</keyword>
<proteinExistence type="inferred from homology"/>
<evidence type="ECO:0000256" key="1">
    <source>
        <dbReference type="ARBA" id="ARBA00010923"/>
    </source>
</evidence>
<keyword evidence="3" id="KW-0238">DNA-binding</keyword>
<evidence type="ECO:0000313" key="5">
    <source>
        <dbReference type="EMBL" id="SDA44992.1"/>
    </source>
</evidence>
<dbReference type="PANTHER" id="PTHR30408">
    <property type="entry name" value="TYPE-1 RESTRICTION ENZYME ECOKI SPECIFICITY PROTEIN"/>
    <property type="match status" value="1"/>
</dbReference>
<accession>A0A1G5VGJ2</accession>
<evidence type="ECO:0000256" key="3">
    <source>
        <dbReference type="ARBA" id="ARBA00023125"/>
    </source>
</evidence>
<keyword evidence="6" id="KW-1185">Reference proteome</keyword>
<organism evidence="5 6">
    <name type="scientific">Methanobrevibacter millerae</name>
    <dbReference type="NCBI Taxonomy" id="230361"/>
    <lineage>
        <taxon>Archaea</taxon>
        <taxon>Methanobacteriati</taxon>
        <taxon>Methanobacteriota</taxon>
        <taxon>Methanomada group</taxon>
        <taxon>Methanobacteria</taxon>
        <taxon>Methanobacteriales</taxon>
        <taxon>Methanobacteriaceae</taxon>
        <taxon>Methanobrevibacter</taxon>
    </lineage>
</organism>
<feature type="domain" description="Type I restriction modification DNA specificity" evidence="4">
    <location>
        <begin position="220"/>
        <end position="396"/>
    </location>
</feature>
<comment type="similarity">
    <text evidence="1">Belongs to the type-I restriction system S methylase family.</text>
</comment>
<evidence type="ECO:0000256" key="2">
    <source>
        <dbReference type="ARBA" id="ARBA00022747"/>
    </source>
</evidence>
<protein>
    <submittedName>
        <fullName evidence="5">Type I restriction enzyme, S subunit</fullName>
    </submittedName>
</protein>
<dbReference type="Proteomes" id="UP000323439">
    <property type="component" value="Unassembled WGS sequence"/>
</dbReference>
<dbReference type="InterPro" id="IPR044946">
    <property type="entry name" value="Restrct_endonuc_typeI_TRD_sf"/>
</dbReference>
<dbReference type="PANTHER" id="PTHR30408:SF12">
    <property type="entry name" value="TYPE I RESTRICTION ENZYME MJAVIII SPECIFICITY SUBUNIT"/>
    <property type="match status" value="1"/>
</dbReference>
<dbReference type="SUPFAM" id="SSF116734">
    <property type="entry name" value="DNA methylase specificity domain"/>
    <property type="match status" value="2"/>
</dbReference>
<dbReference type="CDD" id="cd17278">
    <property type="entry name" value="RMtype1_S_LdeBORF1052P-TRD2-CR2"/>
    <property type="match status" value="1"/>
</dbReference>
<dbReference type="EMBL" id="FMXB01000004">
    <property type="protein sequence ID" value="SDA44992.1"/>
    <property type="molecule type" value="Genomic_DNA"/>
</dbReference>
<dbReference type="Gene3D" id="1.10.287.1120">
    <property type="entry name" value="Bipartite methylase S protein"/>
    <property type="match status" value="1"/>
</dbReference>
<sequence length="409" mass="47416">MMNKKRLIPKLRFAGFDDEWKCISLSDISKIKDGTHASHKIVDDGVYLLSSKDVFNGKIHISDDSQQISHEDYNKLHKKYKIENGDVLLTIIGSTCRTAVIKDYNNEYTFRSSVAIIKTSENPYFLETYFNTPIFIKDFKKRINVTAYESISLRDLSKINVNLPSIKEQQKISNFILKIDNKIEILEKKCKAYVDFKKYLIQQIFAQKLRFKDENSNFSENWEQLQLKDIISLNGGYAFKSELFKEEGMPIVRISNISSNNSVILDDLVYYDKLDNDSDFIIKKGELIIAMSGATTGKVAVYDLEHESYINQRVGLFKKTSPKLYYPFLVQYTLSNSFKRELQKTLVAGAQPNISKKEIESFKINLPQYEEQKKIADFLSDLDLKINTIKKQNSKISMFKKSLLQQMFV</sequence>
<evidence type="ECO:0000313" key="6">
    <source>
        <dbReference type="Proteomes" id="UP000323439"/>
    </source>
</evidence>
<reference evidence="5 6" key="1">
    <citation type="submission" date="2016-10" db="EMBL/GenBank/DDBJ databases">
        <authorList>
            <person name="Varghese N."/>
            <person name="Submissions S."/>
        </authorList>
    </citation>
    <scope>NUCLEOTIDE SEQUENCE [LARGE SCALE GENOMIC DNA]</scope>
    <source>
        <strain evidence="5 6">DSM 16643</strain>
    </source>
</reference>
<dbReference type="GO" id="GO:0009307">
    <property type="term" value="P:DNA restriction-modification system"/>
    <property type="evidence" value="ECO:0007669"/>
    <property type="project" value="UniProtKB-KW"/>
</dbReference>
<dbReference type="AlphaFoldDB" id="A0A1G5VGJ2"/>
<dbReference type="InterPro" id="IPR052021">
    <property type="entry name" value="Type-I_RS_S_subunit"/>
</dbReference>